<keyword evidence="2" id="KW-0645">Protease</keyword>
<dbReference type="InterPro" id="IPR025748">
    <property type="entry name" value="PrcB_C_dom"/>
</dbReference>
<keyword evidence="2" id="KW-0378">Hydrolase</keyword>
<name>A0A9D1L8M9_9FIRM</name>
<protein>
    <submittedName>
        <fullName evidence="2">Protease complex subunit PrcB family protein</fullName>
    </submittedName>
</protein>
<reference evidence="2" key="2">
    <citation type="journal article" date="2021" name="PeerJ">
        <title>Extensive microbial diversity within the chicken gut microbiome revealed by metagenomics and culture.</title>
        <authorList>
            <person name="Gilroy R."/>
            <person name="Ravi A."/>
            <person name="Getino M."/>
            <person name="Pursley I."/>
            <person name="Horton D.L."/>
            <person name="Alikhan N.F."/>
            <person name="Baker D."/>
            <person name="Gharbi K."/>
            <person name="Hall N."/>
            <person name="Watson M."/>
            <person name="Adriaenssens E.M."/>
            <person name="Foster-Nyarko E."/>
            <person name="Jarju S."/>
            <person name="Secka A."/>
            <person name="Antonio M."/>
            <person name="Oren A."/>
            <person name="Chaudhuri R.R."/>
            <person name="La Ragione R."/>
            <person name="Hildebrand F."/>
            <person name="Pallen M.J."/>
        </authorList>
    </citation>
    <scope>NUCLEOTIDE SEQUENCE</scope>
    <source>
        <strain evidence="2">11300</strain>
    </source>
</reference>
<dbReference type="GO" id="GO:0006508">
    <property type="term" value="P:proteolysis"/>
    <property type="evidence" value="ECO:0007669"/>
    <property type="project" value="UniProtKB-KW"/>
</dbReference>
<dbReference type="AlphaFoldDB" id="A0A9D1L8M9"/>
<organism evidence="2 3">
    <name type="scientific">Candidatus Fimisoma avicola</name>
    <dbReference type="NCBI Taxonomy" id="2840826"/>
    <lineage>
        <taxon>Bacteria</taxon>
        <taxon>Bacillati</taxon>
        <taxon>Bacillota</taxon>
        <taxon>Clostridia</taxon>
        <taxon>Eubacteriales</taxon>
        <taxon>Candidatus Fimisoma</taxon>
    </lineage>
</organism>
<dbReference type="EMBL" id="DVMO01000092">
    <property type="protein sequence ID" value="HIU27981.1"/>
    <property type="molecule type" value="Genomic_DNA"/>
</dbReference>
<evidence type="ECO:0000313" key="2">
    <source>
        <dbReference type="EMBL" id="HIU27981.1"/>
    </source>
</evidence>
<comment type="caution">
    <text evidence="2">The sequence shown here is derived from an EMBL/GenBank/DDBJ whole genome shotgun (WGS) entry which is preliminary data.</text>
</comment>
<reference evidence="2" key="1">
    <citation type="submission" date="2020-10" db="EMBL/GenBank/DDBJ databases">
        <authorList>
            <person name="Gilroy R."/>
        </authorList>
    </citation>
    <scope>NUCLEOTIDE SEQUENCE</scope>
    <source>
        <strain evidence="2">11300</strain>
    </source>
</reference>
<sequence length="159" mass="17496">MTDDAKKKKLKMPSRKALLIAGTIILLAAALWLIFGQGLVGERQVDFTQLSKDQLPKSVETEVIPEYRELERALGCLIDGRVYVIVTRGEKPTAGYEASIENIAIEKTDGGNNMKVYAKFTDPSEGTAVSQIVTYPYVVAKTELTSLPDTVELVVKYAE</sequence>
<dbReference type="Proteomes" id="UP000824091">
    <property type="component" value="Unassembled WGS sequence"/>
</dbReference>
<dbReference type="Pfam" id="PF14343">
    <property type="entry name" value="PrcB_C"/>
    <property type="match status" value="1"/>
</dbReference>
<accession>A0A9D1L8M9</accession>
<dbReference type="GO" id="GO:0008233">
    <property type="term" value="F:peptidase activity"/>
    <property type="evidence" value="ECO:0007669"/>
    <property type="project" value="UniProtKB-KW"/>
</dbReference>
<proteinExistence type="predicted"/>
<evidence type="ECO:0000313" key="3">
    <source>
        <dbReference type="Proteomes" id="UP000824091"/>
    </source>
</evidence>
<feature type="domain" description="PrcB C-terminal" evidence="1">
    <location>
        <begin position="83"/>
        <end position="143"/>
    </location>
</feature>
<evidence type="ECO:0000259" key="1">
    <source>
        <dbReference type="Pfam" id="PF14343"/>
    </source>
</evidence>
<gene>
    <name evidence="2" type="ORF">IAD16_06360</name>
</gene>